<dbReference type="EMBL" id="DVHA01000198">
    <property type="protein sequence ID" value="HIR61156.1"/>
    <property type="molecule type" value="Genomic_DNA"/>
</dbReference>
<evidence type="ECO:0000256" key="8">
    <source>
        <dbReference type="PIRSR" id="PIRSR000477-2"/>
    </source>
</evidence>
<evidence type="ECO:0000256" key="6">
    <source>
        <dbReference type="ARBA" id="ARBA00048556"/>
    </source>
</evidence>
<dbReference type="PANTHER" id="PTHR11904">
    <property type="entry name" value="METHYLTHIOADENOSINE/PURINE NUCLEOSIDE PHOSPHORYLASE"/>
    <property type="match status" value="1"/>
</dbReference>
<dbReference type="PANTHER" id="PTHR11904:SF9">
    <property type="entry name" value="PURINE NUCLEOSIDE PHOSPHORYLASE-RELATED"/>
    <property type="match status" value="1"/>
</dbReference>
<dbReference type="InterPro" id="IPR035994">
    <property type="entry name" value="Nucleoside_phosphorylase_sf"/>
</dbReference>
<evidence type="ECO:0000313" key="11">
    <source>
        <dbReference type="Proteomes" id="UP000824241"/>
    </source>
</evidence>
<keyword evidence="4 7" id="KW-0328">Glycosyltransferase</keyword>
<dbReference type="InterPro" id="IPR011268">
    <property type="entry name" value="Purine_phosphorylase"/>
</dbReference>
<feature type="binding site" evidence="8">
    <location>
        <position position="235"/>
    </location>
    <ligand>
        <name>a purine D-ribonucleoside</name>
        <dbReference type="ChEBI" id="CHEBI:142355"/>
    </ligand>
</feature>
<comment type="pathway">
    <text evidence="2 7">Purine metabolism; purine nucleoside salvage.</text>
</comment>
<dbReference type="NCBIfam" id="TIGR01700">
    <property type="entry name" value="PNPH"/>
    <property type="match status" value="1"/>
</dbReference>
<name>A0A9D1DYG3_9FIRM</name>
<dbReference type="Gene3D" id="3.40.50.1580">
    <property type="entry name" value="Nucleoside phosphorylase domain"/>
    <property type="match status" value="1"/>
</dbReference>
<dbReference type="InterPro" id="IPR011270">
    <property type="entry name" value="Pur_Nuc_Pase_Ino/Guo-sp"/>
</dbReference>
<evidence type="ECO:0000256" key="7">
    <source>
        <dbReference type="PIRNR" id="PIRNR000477"/>
    </source>
</evidence>
<protein>
    <recommendedName>
        <fullName evidence="7">Purine nucleoside phosphorylase</fullName>
        <ecNumber evidence="7">2.4.2.1</ecNumber>
    </recommendedName>
    <alternativeName>
        <fullName evidence="7">Inosine-guanosine phosphorylase</fullName>
    </alternativeName>
</protein>
<dbReference type="EC" id="2.4.2.1" evidence="7"/>
<proteinExistence type="inferred from homology"/>
<dbReference type="CDD" id="cd09009">
    <property type="entry name" value="PNP-EcPNPII_like"/>
    <property type="match status" value="1"/>
</dbReference>
<organism evidence="10 11">
    <name type="scientific">Candidatus Faecivivens stercoravium</name>
    <dbReference type="NCBI Taxonomy" id="2840803"/>
    <lineage>
        <taxon>Bacteria</taxon>
        <taxon>Bacillati</taxon>
        <taxon>Bacillota</taxon>
        <taxon>Clostridia</taxon>
        <taxon>Eubacteriales</taxon>
        <taxon>Oscillospiraceae</taxon>
        <taxon>Oscillospiraceae incertae sedis</taxon>
        <taxon>Candidatus Faecivivens</taxon>
    </lineage>
</organism>
<dbReference type="GO" id="GO:0005737">
    <property type="term" value="C:cytoplasm"/>
    <property type="evidence" value="ECO:0007669"/>
    <property type="project" value="TreeGrafter"/>
</dbReference>
<gene>
    <name evidence="10" type="ORF">IAB37_06255</name>
</gene>
<dbReference type="GO" id="GO:0009116">
    <property type="term" value="P:nucleoside metabolic process"/>
    <property type="evidence" value="ECO:0007669"/>
    <property type="project" value="InterPro"/>
</dbReference>
<sequence length="272" mass="29270">MSEMEKLEGALRFIRGKTEFRPKAAVILGSGLGGYAGQMKIECEIPYGEIPGFPVSTVEGHDGRFIFGYVGETPVAAMKGRVHYYEGYNMEEVVRPVRMLGMLGAERLLVTNAAGGINLSFQPGDLMLITDQITSLVPNPLRGENLGQLGPRFPDMSTVYDKGWREEIRAAAAGCGVPLREGVYLQTPGPSYETPAEIRMFRGWGADAVGMSTAVEAIAARHMGIKVAGISCITNMAAGILEQPLCHEEVQETAAKVEDSFTRLVSAVLAGL</sequence>
<comment type="catalytic activity">
    <reaction evidence="6">
        <text>a purine 2'-deoxy-D-ribonucleoside + phosphate = a purine nucleobase + 2-deoxy-alpha-D-ribose 1-phosphate</text>
        <dbReference type="Rhea" id="RHEA:36431"/>
        <dbReference type="ChEBI" id="CHEBI:26386"/>
        <dbReference type="ChEBI" id="CHEBI:43474"/>
        <dbReference type="ChEBI" id="CHEBI:57259"/>
        <dbReference type="ChEBI" id="CHEBI:142361"/>
        <dbReference type="EC" id="2.4.2.1"/>
    </reaction>
</comment>
<dbReference type="Pfam" id="PF01048">
    <property type="entry name" value="PNP_UDP_1"/>
    <property type="match status" value="1"/>
</dbReference>
<dbReference type="InterPro" id="IPR000845">
    <property type="entry name" value="Nucleoside_phosphorylase_d"/>
</dbReference>
<evidence type="ECO:0000313" key="10">
    <source>
        <dbReference type="EMBL" id="HIR61156.1"/>
    </source>
</evidence>
<dbReference type="AlphaFoldDB" id="A0A9D1DYG3"/>
<dbReference type="NCBIfam" id="NF006054">
    <property type="entry name" value="PRK08202.1"/>
    <property type="match status" value="1"/>
</dbReference>
<dbReference type="NCBIfam" id="TIGR01697">
    <property type="entry name" value="PNPH-PUNA-XAPA"/>
    <property type="match status" value="1"/>
</dbReference>
<dbReference type="PIRSF" id="PIRSF000477">
    <property type="entry name" value="PurNPase"/>
    <property type="match status" value="1"/>
</dbReference>
<comment type="caution">
    <text evidence="10">The sequence shown here is derived from an EMBL/GenBank/DDBJ whole genome shotgun (WGS) entry which is preliminary data.</text>
</comment>
<comment type="similarity">
    <text evidence="3 7">Belongs to the PNP/MTAP phosphorylase family.</text>
</comment>
<keyword evidence="5 7" id="KW-0808">Transferase</keyword>
<evidence type="ECO:0000259" key="9">
    <source>
        <dbReference type="Pfam" id="PF01048"/>
    </source>
</evidence>
<feature type="binding site" evidence="8">
    <location>
        <begin position="81"/>
        <end position="83"/>
    </location>
    <ligand>
        <name>phosphate</name>
        <dbReference type="ChEBI" id="CHEBI:43474"/>
    </ligand>
</feature>
<feature type="binding site" evidence="8">
    <location>
        <position position="193"/>
    </location>
    <ligand>
        <name>a purine D-ribonucleoside</name>
        <dbReference type="ChEBI" id="CHEBI:142355"/>
    </ligand>
</feature>
<evidence type="ECO:0000256" key="4">
    <source>
        <dbReference type="ARBA" id="ARBA00022676"/>
    </source>
</evidence>
<accession>A0A9D1DYG3</accession>
<comment type="function">
    <text evidence="1">The purine nucleoside phosphorylases catalyze the phosphorolytic breakdown of the N-glycosidic bond in the beta-(deoxy)ribonucleoside molecules, with the formation of the corresponding free purine bases and pentose-1-phosphate. Cleaves guanosine, inosine, 2'-deoxyguanosine and 2'-deoxyinosine.</text>
</comment>
<reference evidence="10" key="1">
    <citation type="submission" date="2020-10" db="EMBL/GenBank/DDBJ databases">
        <authorList>
            <person name="Gilroy R."/>
        </authorList>
    </citation>
    <scope>NUCLEOTIDE SEQUENCE</scope>
    <source>
        <strain evidence="10">CHK189-12415</strain>
    </source>
</reference>
<evidence type="ECO:0000256" key="1">
    <source>
        <dbReference type="ARBA" id="ARBA00002678"/>
    </source>
</evidence>
<dbReference type="Proteomes" id="UP000824241">
    <property type="component" value="Unassembled WGS sequence"/>
</dbReference>
<feature type="binding site" evidence="8">
    <location>
        <position position="212"/>
    </location>
    <ligand>
        <name>phosphate</name>
        <dbReference type="ChEBI" id="CHEBI:43474"/>
    </ligand>
</feature>
<dbReference type="SUPFAM" id="SSF53167">
    <property type="entry name" value="Purine and uridine phosphorylases"/>
    <property type="match status" value="1"/>
</dbReference>
<feature type="binding site" evidence="8">
    <location>
        <position position="113"/>
    </location>
    <ligand>
        <name>phosphate</name>
        <dbReference type="ChEBI" id="CHEBI:43474"/>
    </ligand>
</feature>
<feature type="binding site" evidence="8">
    <location>
        <position position="61"/>
    </location>
    <ligand>
        <name>phosphate</name>
        <dbReference type="ChEBI" id="CHEBI:43474"/>
    </ligand>
</feature>
<dbReference type="GO" id="GO:0004731">
    <property type="term" value="F:purine-nucleoside phosphorylase activity"/>
    <property type="evidence" value="ECO:0007669"/>
    <property type="project" value="UniProtKB-EC"/>
</dbReference>
<feature type="domain" description="Nucleoside phosphorylase" evidence="9">
    <location>
        <begin position="24"/>
        <end position="270"/>
    </location>
</feature>
<evidence type="ECO:0000256" key="5">
    <source>
        <dbReference type="ARBA" id="ARBA00022679"/>
    </source>
</evidence>
<evidence type="ECO:0000256" key="2">
    <source>
        <dbReference type="ARBA" id="ARBA00005058"/>
    </source>
</evidence>
<reference evidence="10" key="2">
    <citation type="journal article" date="2021" name="PeerJ">
        <title>Extensive microbial diversity within the chicken gut microbiome revealed by metagenomics and culture.</title>
        <authorList>
            <person name="Gilroy R."/>
            <person name="Ravi A."/>
            <person name="Getino M."/>
            <person name="Pursley I."/>
            <person name="Horton D.L."/>
            <person name="Alikhan N.F."/>
            <person name="Baker D."/>
            <person name="Gharbi K."/>
            <person name="Hall N."/>
            <person name="Watson M."/>
            <person name="Adriaenssens E.M."/>
            <person name="Foster-Nyarko E."/>
            <person name="Jarju S."/>
            <person name="Secka A."/>
            <person name="Antonio M."/>
            <person name="Oren A."/>
            <person name="Chaudhuri R.R."/>
            <person name="La Ragione R."/>
            <person name="Hildebrand F."/>
            <person name="Pallen M.J."/>
        </authorList>
    </citation>
    <scope>NUCLEOTIDE SEQUENCE</scope>
    <source>
        <strain evidence="10">CHK189-12415</strain>
    </source>
</reference>
<feature type="binding site" evidence="8">
    <location>
        <position position="30"/>
    </location>
    <ligand>
        <name>phosphate</name>
        <dbReference type="ChEBI" id="CHEBI:43474"/>
    </ligand>
</feature>
<evidence type="ECO:0000256" key="3">
    <source>
        <dbReference type="ARBA" id="ARBA00006751"/>
    </source>
</evidence>